<evidence type="ECO:0000256" key="8">
    <source>
        <dbReference type="PIRSR" id="PIRSR006468-1"/>
    </source>
</evidence>
<dbReference type="PIRSF" id="PIRSF006468">
    <property type="entry name" value="BCAT1"/>
    <property type="match status" value="1"/>
</dbReference>
<keyword evidence="5 11" id="KW-0808">Transferase</keyword>
<dbReference type="InterPro" id="IPR001544">
    <property type="entry name" value="Aminotrans_IV"/>
</dbReference>
<name>A0A218Z159_9HELO</name>
<evidence type="ECO:0000256" key="5">
    <source>
        <dbReference type="ARBA" id="ARBA00022679"/>
    </source>
</evidence>
<dbReference type="FunFam" id="3.30.470.10:FF:000012">
    <property type="entry name" value="Branched-chain-amino-acid aminotransferase"/>
    <property type="match status" value="1"/>
</dbReference>
<reference evidence="12 13" key="1">
    <citation type="submission" date="2017-04" db="EMBL/GenBank/DDBJ databases">
        <title>Draft genome sequence of Marssonina coronaria NL1: causal agent of apple blotch.</title>
        <authorList>
            <person name="Cheng Q."/>
        </authorList>
    </citation>
    <scope>NUCLEOTIDE SEQUENCE [LARGE SCALE GENOMIC DNA]</scope>
    <source>
        <strain evidence="12 13">NL1</strain>
    </source>
</reference>
<comment type="catalytic activity">
    <reaction evidence="11">
        <text>L-leucine + 2-oxoglutarate = 4-methyl-2-oxopentanoate + L-glutamate</text>
        <dbReference type="Rhea" id="RHEA:18321"/>
        <dbReference type="ChEBI" id="CHEBI:16810"/>
        <dbReference type="ChEBI" id="CHEBI:17865"/>
        <dbReference type="ChEBI" id="CHEBI:29985"/>
        <dbReference type="ChEBI" id="CHEBI:57427"/>
        <dbReference type="EC" id="2.6.1.42"/>
    </reaction>
</comment>
<comment type="catalytic activity">
    <reaction evidence="11">
        <text>L-valine + 2-oxoglutarate = 3-methyl-2-oxobutanoate + L-glutamate</text>
        <dbReference type="Rhea" id="RHEA:24813"/>
        <dbReference type="ChEBI" id="CHEBI:11851"/>
        <dbReference type="ChEBI" id="CHEBI:16810"/>
        <dbReference type="ChEBI" id="CHEBI:29985"/>
        <dbReference type="ChEBI" id="CHEBI:57762"/>
        <dbReference type="EC" id="2.6.1.42"/>
    </reaction>
</comment>
<evidence type="ECO:0000256" key="11">
    <source>
        <dbReference type="RuleBase" id="RU004517"/>
    </source>
</evidence>
<dbReference type="GO" id="GO:0052656">
    <property type="term" value="F:L-isoleucine-2-oxoglutarate transaminase activity"/>
    <property type="evidence" value="ECO:0007669"/>
    <property type="project" value="RHEA"/>
</dbReference>
<dbReference type="GO" id="GO:0009099">
    <property type="term" value="P:L-valine biosynthetic process"/>
    <property type="evidence" value="ECO:0007669"/>
    <property type="project" value="TreeGrafter"/>
</dbReference>
<dbReference type="FunFam" id="3.20.10.10:FF:000004">
    <property type="entry name" value="Branched-chain-amino-acid aminotransferase"/>
    <property type="match status" value="1"/>
</dbReference>
<keyword evidence="3 11" id="KW-0032">Aminotransferase</keyword>
<comment type="caution">
    <text evidence="12">The sequence shown here is derived from an EMBL/GenBank/DDBJ whole genome shotgun (WGS) entry which is preliminary data.</text>
</comment>
<evidence type="ECO:0000256" key="4">
    <source>
        <dbReference type="ARBA" id="ARBA00022605"/>
    </source>
</evidence>
<evidence type="ECO:0000256" key="2">
    <source>
        <dbReference type="ARBA" id="ARBA00009320"/>
    </source>
</evidence>
<dbReference type="InParanoid" id="A0A218Z159"/>
<dbReference type="GO" id="GO:0009098">
    <property type="term" value="P:L-leucine biosynthetic process"/>
    <property type="evidence" value="ECO:0007669"/>
    <property type="project" value="TreeGrafter"/>
</dbReference>
<protein>
    <recommendedName>
        <fullName evidence="11">Branched-chain-amino-acid aminotransferase</fullName>
        <ecNumber evidence="11">2.6.1.42</ecNumber>
    </recommendedName>
</protein>
<comment type="cofactor">
    <cofactor evidence="1 10">
        <name>pyridoxal 5'-phosphate</name>
        <dbReference type="ChEBI" id="CHEBI:597326"/>
    </cofactor>
</comment>
<dbReference type="GO" id="GO:0052655">
    <property type="term" value="F:L-valine-2-oxoglutarate transaminase activity"/>
    <property type="evidence" value="ECO:0007669"/>
    <property type="project" value="RHEA"/>
</dbReference>
<comment type="catalytic activity">
    <reaction evidence="11">
        <text>L-isoleucine + 2-oxoglutarate = (S)-3-methyl-2-oxopentanoate + L-glutamate</text>
        <dbReference type="Rhea" id="RHEA:24801"/>
        <dbReference type="ChEBI" id="CHEBI:16810"/>
        <dbReference type="ChEBI" id="CHEBI:29985"/>
        <dbReference type="ChEBI" id="CHEBI:35146"/>
        <dbReference type="ChEBI" id="CHEBI:58045"/>
        <dbReference type="EC" id="2.6.1.42"/>
    </reaction>
</comment>
<keyword evidence="7 11" id="KW-0100">Branched-chain amino acid biosynthesis</keyword>
<dbReference type="EMBL" id="MZNU01000281">
    <property type="protein sequence ID" value="OWP01283.1"/>
    <property type="molecule type" value="Genomic_DNA"/>
</dbReference>
<dbReference type="PANTHER" id="PTHR11825:SF69">
    <property type="entry name" value="BRANCHED-CHAIN-AMINO-ACID AMINOTRANSFERASE"/>
    <property type="match status" value="1"/>
</dbReference>
<dbReference type="Proteomes" id="UP000242519">
    <property type="component" value="Unassembled WGS sequence"/>
</dbReference>
<dbReference type="InterPro" id="IPR043131">
    <property type="entry name" value="BCAT-like_N"/>
</dbReference>
<evidence type="ECO:0000256" key="7">
    <source>
        <dbReference type="ARBA" id="ARBA00023304"/>
    </source>
</evidence>
<evidence type="ECO:0000313" key="13">
    <source>
        <dbReference type="Proteomes" id="UP000242519"/>
    </source>
</evidence>
<dbReference type="AlphaFoldDB" id="A0A218Z159"/>
<evidence type="ECO:0000256" key="6">
    <source>
        <dbReference type="ARBA" id="ARBA00022898"/>
    </source>
</evidence>
<dbReference type="Gene3D" id="3.30.470.10">
    <property type="match status" value="1"/>
</dbReference>
<dbReference type="CDD" id="cd01557">
    <property type="entry name" value="BCAT_beta_family"/>
    <property type="match status" value="1"/>
</dbReference>
<dbReference type="PANTHER" id="PTHR11825">
    <property type="entry name" value="SUBGROUP IIII AMINOTRANSFERASE"/>
    <property type="match status" value="1"/>
</dbReference>
<dbReference type="InterPro" id="IPR033939">
    <property type="entry name" value="BCAT_family"/>
</dbReference>
<keyword evidence="6 10" id="KW-0663">Pyridoxal phosphate</keyword>
<evidence type="ECO:0000313" key="12">
    <source>
        <dbReference type="EMBL" id="OWP01283.1"/>
    </source>
</evidence>
<dbReference type="OrthoDB" id="1732691at2759"/>
<evidence type="ECO:0000256" key="3">
    <source>
        <dbReference type="ARBA" id="ARBA00022576"/>
    </source>
</evidence>
<dbReference type="InterPro" id="IPR018300">
    <property type="entry name" value="Aminotrans_IV_CS"/>
</dbReference>
<evidence type="ECO:0000256" key="10">
    <source>
        <dbReference type="RuleBase" id="RU004516"/>
    </source>
</evidence>
<keyword evidence="13" id="KW-1185">Reference proteome</keyword>
<dbReference type="PROSITE" id="PS00770">
    <property type="entry name" value="AA_TRANSFER_CLASS_4"/>
    <property type="match status" value="1"/>
</dbReference>
<gene>
    <name evidence="12" type="ORF">B2J93_5563</name>
</gene>
<sequence>MSGHTVESLSHLTDSGVDAAKHAAEVEPAWKELDASKLTITKTSSPKDIPEVNSQEVWDMKTCTDHMLTVTWTSDGGWHAPKIRPYGPLTMSPIASCLHYATQCFEGMKVYRGYDGKLRLFRPDKNCARLVMSSGRVALPPFDPLQLEYLLKAFMRVDGPKWLPKSRPGSFLYIRPALIGNGPEIGVTAPAEALLFVVAVAWPDLSSGTRPGTAERASGLKLLASKSDVRAWPGGFGYAKVGANYGPSFVSHMEGRKMGYDQILWLLGSDFQVTEAGASNFFVVWKTREGKMQLVTAPLEGRIILDGVTRRSVLELARERLTEGSKHLTLNLEGIEVVERTYTMIDLEEAWKERRLVEAFVSGTAYFITPISAINFRDKELDIKMGDGHIGYYAALLKKWLNDIKYGNEDHEWGVVIDEESEVEEQSRSSDNMTVHD</sequence>
<keyword evidence="4 11" id="KW-0028">Amino-acid biosynthesis</keyword>
<proteinExistence type="inferred from homology"/>
<dbReference type="GO" id="GO:0005739">
    <property type="term" value="C:mitochondrion"/>
    <property type="evidence" value="ECO:0007669"/>
    <property type="project" value="TreeGrafter"/>
</dbReference>
<dbReference type="InterPro" id="IPR005786">
    <property type="entry name" value="B_amino_transII"/>
</dbReference>
<feature type="modified residue" description="N6-(pyridoxal phosphate)lysine" evidence="8">
    <location>
        <position position="240"/>
    </location>
</feature>
<dbReference type="InterPro" id="IPR043132">
    <property type="entry name" value="BCAT-like_C"/>
</dbReference>
<accession>A0A218Z159</accession>
<dbReference type="SUPFAM" id="SSF56752">
    <property type="entry name" value="D-aminoacid aminotransferase-like PLP-dependent enzymes"/>
    <property type="match status" value="1"/>
</dbReference>
<evidence type="ECO:0000256" key="9">
    <source>
        <dbReference type="RuleBase" id="RU004106"/>
    </source>
</evidence>
<evidence type="ECO:0000256" key="1">
    <source>
        <dbReference type="ARBA" id="ARBA00001933"/>
    </source>
</evidence>
<dbReference type="GO" id="GO:0052654">
    <property type="term" value="F:L-leucine-2-oxoglutarate transaminase activity"/>
    <property type="evidence" value="ECO:0007669"/>
    <property type="project" value="RHEA"/>
</dbReference>
<dbReference type="InterPro" id="IPR036038">
    <property type="entry name" value="Aminotransferase-like"/>
</dbReference>
<dbReference type="Gene3D" id="3.20.10.10">
    <property type="entry name" value="D-amino Acid Aminotransferase, subunit A, domain 2"/>
    <property type="match status" value="1"/>
</dbReference>
<dbReference type="Pfam" id="PF01063">
    <property type="entry name" value="Aminotran_4"/>
    <property type="match status" value="1"/>
</dbReference>
<dbReference type="STRING" id="503106.A0A218Z159"/>
<comment type="similarity">
    <text evidence="2 9">Belongs to the class-IV pyridoxal-phosphate-dependent aminotransferase family.</text>
</comment>
<dbReference type="EC" id="2.6.1.42" evidence="11"/>
<organism evidence="12 13">
    <name type="scientific">Diplocarpon coronariae</name>
    <dbReference type="NCBI Taxonomy" id="2795749"/>
    <lineage>
        <taxon>Eukaryota</taxon>
        <taxon>Fungi</taxon>
        <taxon>Dikarya</taxon>
        <taxon>Ascomycota</taxon>
        <taxon>Pezizomycotina</taxon>
        <taxon>Leotiomycetes</taxon>
        <taxon>Helotiales</taxon>
        <taxon>Drepanopezizaceae</taxon>
        <taxon>Diplocarpon</taxon>
    </lineage>
</organism>